<dbReference type="InParanoid" id="A0A2P5HLC7"/>
<evidence type="ECO:0000313" key="1">
    <source>
        <dbReference type="EMBL" id="POS71047.1"/>
    </source>
</evidence>
<proteinExistence type="predicted"/>
<dbReference type="OrthoDB" id="4158189at2759"/>
<keyword evidence="2" id="KW-1185">Reference proteome</keyword>
<evidence type="ECO:0000313" key="2">
    <source>
        <dbReference type="Proteomes" id="UP000094444"/>
    </source>
</evidence>
<dbReference type="AlphaFoldDB" id="A0A2P5HLC7"/>
<dbReference type="EMBL" id="MAVT02001396">
    <property type="protein sequence ID" value="POS71047.1"/>
    <property type="molecule type" value="Genomic_DNA"/>
</dbReference>
<dbReference type="Proteomes" id="UP000094444">
    <property type="component" value="Unassembled WGS sequence"/>
</dbReference>
<reference evidence="1" key="1">
    <citation type="submission" date="2017-09" db="EMBL/GenBank/DDBJ databases">
        <title>Polyketide synthases of a Diaporthe helianthi virulent isolate.</title>
        <authorList>
            <person name="Baroncelli R."/>
        </authorList>
    </citation>
    <scope>NUCLEOTIDE SEQUENCE [LARGE SCALE GENOMIC DNA]</scope>
    <source>
        <strain evidence="1">7/96</strain>
    </source>
</reference>
<gene>
    <name evidence="1" type="ORF">DHEL01_v210557</name>
</gene>
<accession>A0A2P5HLC7</accession>
<name>A0A2P5HLC7_DIAHE</name>
<comment type="caution">
    <text evidence="1">The sequence shown here is derived from an EMBL/GenBank/DDBJ whole genome shotgun (WGS) entry which is preliminary data.</text>
</comment>
<protein>
    <submittedName>
        <fullName evidence="1">Uncharacterized protein</fullName>
    </submittedName>
</protein>
<sequence>MCGGSERDLDDPKRHGALAVVEGTSAARGPDPKSLAGQLLFFNATDQRSPVATHVRFTPSPSCCMQHDLNLTIFSTGDLTVPSADCKELESFTIPRQRSSGNPFETRLEQQLLLQVGGDGIIGRRIAVSSASTSSPSIAEGVVGFNNGTIFPANL</sequence>
<organism evidence="1 2">
    <name type="scientific">Diaporthe helianthi</name>
    <dbReference type="NCBI Taxonomy" id="158607"/>
    <lineage>
        <taxon>Eukaryota</taxon>
        <taxon>Fungi</taxon>
        <taxon>Dikarya</taxon>
        <taxon>Ascomycota</taxon>
        <taxon>Pezizomycotina</taxon>
        <taxon>Sordariomycetes</taxon>
        <taxon>Sordariomycetidae</taxon>
        <taxon>Diaporthales</taxon>
        <taxon>Diaporthaceae</taxon>
        <taxon>Diaporthe</taxon>
    </lineage>
</organism>